<dbReference type="STRING" id="1036808.A0A0C3A8G0"/>
<protein>
    <recommendedName>
        <fullName evidence="3 7">Nucleolar GTP-binding protein 2</fullName>
    </recommendedName>
</protein>
<dbReference type="InParanoid" id="A0A0C3A8G0"/>
<proteinExistence type="inferred from homology"/>
<dbReference type="Proteomes" id="UP000053989">
    <property type="component" value="Unassembled WGS sequence"/>
</dbReference>
<dbReference type="InterPro" id="IPR023179">
    <property type="entry name" value="GTP-bd_ortho_bundle_sf"/>
</dbReference>
<organism evidence="10 11">
    <name type="scientific">Scleroderma citrinum Foug A</name>
    <dbReference type="NCBI Taxonomy" id="1036808"/>
    <lineage>
        <taxon>Eukaryota</taxon>
        <taxon>Fungi</taxon>
        <taxon>Dikarya</taxon>
        <taxon>Basidiomycota</taxon>
        <taxon>Agaricomycotina</taxon>
        <taxon>Agaricomycetes</taxon>
        <taxon>Agaricomycetidae</taxon>
        <taxon>Boletales</taxon>
        <taxon>Sclerodermatineae</taxon>
        <taxon>Sclerodermataceae</taxon>
        <taxon>Scleroderma</taxon>
    </lineage>
</organism>
<sequence length="652" mass="72575">MSSSKDISLKKVKGENFYRNAKKVARLKLLSGGKPVRDRDGKIIEAADFQKGEKETKPGRVQPDRRWFGNTRVVSQSALDHFRTTLSTKKNDPYSVLLHRNKLPMALLDDAANPNLRKRAHIVEAEPFSETFGPKAQRKRPRLDIGTFEELSKVGAAAIEAAEGDNRGEGSSEVNYKSVSDTFQSNYAEHVDPIFAKGTSRRIYGELYKVIDSSDVILHLLDARDPFGTMCESVLEYLKREKAHKHVVLVINKCDLVPNWVTARYIQHLTPRYPTIAFHASPNHPFGKGALIQLLRQFSRLHSDKKQISVGFVGYPNVGKSSVINTLKSGKVCRVAPVPGETKVWQYINLTKRIYLIDCPGIVPTSAHDSQTATVLKGVVRVEALPMPSEHIPALMERVKPLYLSRTYGVPLPDSGDPSRGWEAEDFMNALARMKGRLLKGGEPDVDGVAKILLSDWVRGRIPFFIPPPERPEELNKMDKGKGNVGQEVPTVKQNLKSIMQKNTFLPEDVRPLENEDKIVEEDEEDSEGESGEESTDEQGESAEPADEGQLSWNDVFQEDSPSTGAAESIPSSRKGVVPVTVGSDRSDPRVAHVLENGESSELSKREPRMKTSKKQAENFYTKANIKNKNRKKAALLKSLTVGKGGQRRKGK</sequence>
<feature type="domain" description="CP-type G" evidence="9">
    <location>
        <begin position="204"/>
        <end position="365"/>
    </location>
</feature>
<evidence type="ECO:0000256" key="6">
    <source>
        <dbReference type="ARBA" id="ARBA00023242"/>
    </source>
</evidence>
<dbReference type="InterPro" id="IPR030378">
    <property type="entry name" value="G_CP_dom"/>
</dbReference>
<reference evidence="10 11" key="1">
    <citation type="submission" date="2014-04" db="EMBL/GenBank/DDBJ databases">
        <authorList>
            <consortium name="DOE Joint Genome Institute"/>
            <person name="Kuo A."/>
            <person name="Kohler A."/>
            <person name="Nagy L.G."/>
            <person name="Floudas D."/>
            <person name="Copeland A."/>
            <person name="Barry K.W."/>
            <person name="Cichocki N."/>
            <person name="Veneault-Fourrey C."/>
            <person name="LaButti K."/>
            <person name="Lindquist E.A."/>
            <person name="Lipzen A."/>
            <person name="Lundell T."/>
            <person name="Morin E."/>
            <person name="Murat C."/>
            <person name="Sun H."/>
            <person name="Tunlid A."/>
            <person name="Henrissat B."/>
            <person name="Grigoriev I.V."/>
            <person name="Hibbett D.S."/>
            <person name="Martin F."/>
            <person name="Nordberg H.P."/>
            <person name="Cantor M.N."/>
            <person name="Hua S.X."/>
        </authorList>
    </citation>
    <scope>NUCLEOTIDE SEQUENCE [LARGE SCALE GENOMIC DNA]</scope>
    <source>
        <strain evidence="10 11">Foug A</strain>
    </source>
</reference>
<dbReference type="PANTHER" id="PTHR11089">
    <property type="entry name" value="GTP-BINDING PROTEIN-RELATED"/>
    <property type="match status" value="1"/>
</dbReference>
<evidence type="ECO:0000256" key="2">
    <source>
        <dbReference type="ARBA" id="ARBA00004604"/>
    </source>
</evidence>
<evidence type="ECO:0000256" key="1">
    <source>
        <dbReference type="ARBA" id="ARBA00003892"/>
    </source>
</evidence>
<evidence type="ECO:0000259" key="9">
    <source>
        <dbReference type="PROSITE" id="PS51721"/>
    </source>
</evidence>
<evidence type="ECO:0000256" key="5">
    <source>
        <dbReference type="ARBA" id="ARBA00023134"/>
    </source>
</evidence>
<dbReference type="PANTHER" id="PTHR11089:SF9">
    <property type="entry name" value="NUCLEOLAR GTP-BINDING PROTEIN 2"/>
    <property type="match status" value="1"/>
</dbReference>
<comment type="similarity">
    <text evidence="7">Belongs to the TRAFAC class YlqF/YawG GTPase family. NOG2 subfamily.</text>
</comment>
<dbReference type="PRINTS" id="PR00326">
    <property type="entry name" value="GTP1OBG"/>
</dbReference>
<feature type="region of interest" description="Disordered" evidence="8">
    <location>
        <begin position="519"/>
        <end position="615"/>
    </location>
</feature>
<keyword evidence="4 7" id="KW-0547">Nucleotide-binding</keyword>
<evidence type="ECO:0000256" key="3">
    <source>
        <dbReference type="ARBA" id="ARBA00022127"/>
    </source>
</evidence>
<accession>A0A0C3A8G0</accession>
<dbReference type="AlphaFoldDB" id="A0A0C3A8G0"/>
<dbReference type="EMBL" id="KN822005">
    <property type="protein sequence ID" value="KIM70003.1"/>
    <property type="molecule type" value="Genomic_DNA"/>
</dbReference>
<comment type="function">
    <text evidence="1 7">GTPase that associates with pre-60S ribosomal subunits in the nucleolus and is required for their nuclear export and maturation.</text>
</comment>
<comment type="subcellular location">
    <subcellularLocation>
        <location evidence="2 7">Nucleus</location>
        <location evidence="2 7">Nucleolus</location>
    </subcellularLocation>
</comment>
<evidence type="ECO:0000256" key="8">
    <source>
        <dbReference type="SAM" id="MobiDB-lite"/>
    </source>
</evidence>
<dbReference type="InterPro" id="IPR027417">
    <property type="entry name" value="P-loop_NTPase"/>
</dbReference>
<evidence type="ECO:0000313" key="10">
    <source>
        <dbReference type="EMBL" id="KIM70003.1"/>
    </source>
</evidence>
<keyword evidence="6 7" id="KW-0539">Nucleus</keyword>
<dbReference type="Pfam" id="PF08153">
    <property type="entry name" value="NGP1NT"/>
    <property type="match status" value="1"/>
</dbReference>
<dbReference type="InterPro" id="IPR050755">
    <property type="entry name" value="TRAFAC_YlqF/YawG_RiboMat"/>
</dbReference>
<dbReference type="OrthoDB" id="444945at2759"/>
<evidence type="ECO:0000256" key="7">
    <source>
        <dbReference type="RuleBase" id="RU364023"/>
    </source>
</evidence>
<dbReference type="FunCoup" id="A0A0C3A8G0">
    <property type="interactions" value="444"/>
</dbReference>
<name>A0A0C3A8G0_9AGAM</name>
<dbReference type="Gene3D" id="1.10.1580.10">
    <property type="match status" value="1"/>
</dbReference>
<evidence type="ECO:0000256" key="4">
    <source>
        <dbReference type="ARBA" id="ARBA00022741"/>
    </source>
</evidence>
<dbReference type="CDD" id="cd01858">
    <property type="entry name" value="NGP_1"/>
    <property type="match status" value="1"/>
</dbReference>
<dbReference type="GO" id="GO:0005730">
    <property type="term" value="C:nucleolus"/>
    <property type="evidence" value="ECO:0007669"/>
    <property type="project" value="UniProtKB-SubCell"/>
</dbReference>
<dbReference type="GO" id="GO:0005525">
    <property type="term" value="F:GTP binding"/>
    <property type="evidence" value="ECO:0007669"/>
    <property type="project" value="UniProtKB-KW"/>
</dbReference>
<dbReference type="SUPFAM" id="SSF52540">
    <property type="entry name" value="P-loop containing nucleoside triphosphate hydrolases"/>
    <property type="match status" value="1"/>
</dbReference>
<keyword evidence="5 7" id="KW-0342">GTP-binding</keyword>
<dbReference type="FunFam" id="3.40.50.300:FF:000559">
    <property type="entry name" value="Nuclear/nucleolar GTPase 2"/>
    <property type="match status" value="1"/>
</dbReference>
<gene>
    <name evidence="10" type="ORF">SCLCIDRAFT_18991</name>
</gene>
<reference evidence="11" key="2">
    <citation type="submission" date="2015-01" db="EMBL/GenBank/DDBJ databases">
        <title>Evolutionary Origins and Diversification of the Mycorrhizal Mutualists.</title>
        <authorList>
            <consortium name="DOE Joint Genome Institute"/>
            <consortium name="Mycorrhizal Genomics Consortium"/>
            <person name="Kohler A."/>
            <person name="Kuo A."/>
            <person name="Nagy L.G."/>
            <person name="Floudas D."/>
            <person name="Copeland A."/>
            <person name="Barry K.W."/>
            <person name="Cichocki N."/>
            <person name="Veneault-Fourrey C."/>
            <person name="LaButti K."/>
            <person name="Lindquist E.A."/>
            <person name="Lipzen A."/>
            <person name="Lundell T."/>
            <person name="Morin E."/>
            <person name="Murat C."/>
            <person name="Riley R."/>
            <person name="Ohm R."/>
            <person name="Sun H."/>
            <person name="Tunlid A."/>
            <person name="Henrissat B."/>
            <person name="Grigoriev I.V."/>
            <person name="Hibbett D.S."/>
            <person name="Martin F."/>
        </authorList>
    </citation>
    <scope>NUCLEOTIDE SEQUENCE [LARGE SCALE GENOMIC DNA]</scope>
    <source>
        <strain evidence="11">Foug A</strain>
    </source>
</reference>
<feature type="compositionally biased region" description="Polar residues" evidence="8">
    <location>
        <begin position="551"/>
        <end position="572"/>
    </location>
</feature>
<dbReference type="Pfam" id="PF01926">
    <property type="entry name" value="MMR_HSR1"/>
    <property type="match status" value="1"/>
</dbReference>
<dbReference type="HOGENOM" id="CLU_011106_4_1_1"/>
<dbReference type="Gene3D" id="3.40.50.300">
    <property type="entry name" value="P-loop containing nucleotide triphosphate hydrolases"/>
    <property type="match status" value="1"/>
</dbReference>
<evidence type="ECO:0000313" key="11">
    <source>
        <dbReference type="Proteomes" id="UP000053989"/>
    </source>
</evidence>
<dbReference type="PROSITE" id="PS51721">
    <property type="entry name" value="G_CP"/>
    <property type="match status" value="1"/>
</dbReference>
<dbReference type="InterPro" id="IPR006073">
    <property type="entry name" value="GTP-bd"/>
</dbReference>
<feature type="compositionally biased region" description="Acidic residues" evidence="8">
    <location>
        <begin position="519"/>
        <end position="547"/>
    </location>
</feature>
<keyword evidence="11" id="KW-1185">Reference proteome</keyword>
<feature type="region of interest" description="Disordered" evidence="8">
    <location>
        <begin position="632"/>
        <end position="652"/>
    </location>
</feature>
<dbReference type="InterPro" id="IPR024929">
    <property type="entry name" value="GNL2_CP_dom"/>
</dbReference>
<dbReference type="InterPro" id="IPR012971">
    <property type="entry name" value="NOG2_N_dom"/>
</dbReference>